<evidence type="ECO:0000313" key="2">
    <source>
        <dbReference type="Proteomes" id="UP000178776"/>
    </source>
</evidence>
<sequence length="148" mass="16229">MNEPLLLFLDISSHLTGFSVTELEATGMSGVYWDTVQYQSAPSMLDGFLNCGRQILKDGRGNEDEIHQMMASQLFPADKFGCLAQNIINLWYFGQWPPANQSLSLAMQHNVSPEAYVQGLVWNAAQTHPPGAKQPGFGSWAEKPLGAG</sequence>
<protein>
    <submittedName>
        <fullName evidence="1">Uncharacterized protein</fullName>
    </submittedName>
</protein>
<evidence type="ECO:0000313" key="1">
    <source>
        <dbReference type="EMBL" id="AOZ48752.1"/>
    </source>
</evidence>
<dbReference type="KEGG" id="cvc:BKX93_01260"/>
<reference evidence="1 2" key="1">
    <citation type="submission" date="2016-10" db="EMBL/GenBank/DDBJ databases">
        <title>Chromobacterium muskegensis sp. nov., an insecticidal bacterium isolated from Sphagnum bogs.</title>
        <authorList>
            <person name="Sparks M.E."/>
            <person name="Blackburn M.B."/>
            <person name="Gundersen-Rindal D.E."/>
            <person name="Mitchell A."/>
            <person name="Farrar R."/>
            <person name="Kuhar D."/>
        </authorList>
    </citation>
    <scope>NUCLEOTIDE SEQUENCE [LARGE SCALE GENOMIC DNA]</scope>
    <source>
        <strain evidence="1 2">21-1</strain>
    </source>
</reference>
<name>A0A1D9LBW6_9NEIS</name>
<dbReference type="GeneID" id="68839855"/>
<accession>A0A1D9LBW6</accession>
<dbReference type="AlphaFoldDB" id="A0A1D9LBW6"/>
<dbReference type="STRING" id="1108595.BKX93_01260"/>
<proteinExistence type="predicted"/>
<organism evidence="1 2">
    <name type="scientific">Chromobacterium vaccinii</name>
    <dbReference type="NCBI Taxonomy" id="1108595"/>
    <lineage>
        <taxon>Bacteria</taxon>
        <taxon>Pseudomonadati</taxon>
        <taxon>Pseudomonadota</taxon>
        <taxon>Betaproteobacteria</taxon>
        <taxon>Neisseriales</taxon>
        <taxon>Chromobacteriaceae</taxon>
        <taxon>Chromobacterium</taxon>
    </lineage>
</organism>
<dbReference type="EMBL" id="CP017707">
    <property type="protein sequence ID" value="AOZ48752.1"/>
    <property type="molecule type" value="Genomic_DNA"/>
</dbReference>
<gene>
    <name evidence="1" type="ORF">BKX93_01260</name>
</gene>
<dbReference type="RefSeq" id="WP_070978257.1">
    <property type="nucleotide sequence ID" value="NZ_CP017707.1"/>
</dbReference>
<dbReference type="Proteomes" id="UP000178776">
    <property type="component" value="Chromosome"/>
</dbReference>